<dbReference type="Pfam" id="PF07731">
    <property type="entry name" value="Cu-oxidase_2"/>
    <property type="match status" value="1"/>
</dbReference>
<dbReference type="GO" id="GO:0016491">
    <property type="term" value="F:oxidoreductase activity"/>
    <property type="evidence" value="ECO:0007669"/>
    <property type="project" value="InterPro"/>
</dbReference>
<keyword evidence="1" id="KW-0479">Metal-binding</keyword>
<dbReference type="SUPFAM" id="SSF49503">
    <property type="entry name" value="Cupredoxins"/>
    <property type="match status" value="2"/>
</dbReference>
<evidence type="ECO:0000259" key="4">
    <source>
        <dbReference type="Pfam" id="PF07731"/>
    </source>
</evidence>
<evidence type="ECO:0000313" key="5">
    <source>
        <dbReference type="EMBL" id="NML66611.1"/>
    </source>
</evidence>
<dbReference type="PROSITE" id="PS00080">
    <property type="entry name" value="MULTICOPPER_OXIDASE2"/>
    <property type="match status" value="1"/>
</dbReference>
<dbReference type="InterPro" id="IPR008972">
    <property type="entry name" value="Cupredoxin"/>
</dbReference>
<organism evidence="5 6">
    <name type="scientific">Hymenobacter polaris</name>
    <dbReference type="NCBI Taxonomy" id="2682546"/>
    <lineage>
        <taxon>Bacteria</taxon>
        <taxon>Pseudomonadati</taxon>
        <taxon>Bacteroidota</taxon>
        <taxon>Cytophagia</taxon>
        <taxon>Cytophagales</taxon>
        <taxon>Hymenobacteraceae</taxon>
        <taxon>Hymenobacter</taxon>
    </lineage>
</organism>
<evidence type="ECO:0000256" key="1">
    <source>
        <dbReference type="ARBA" id="ARBA00022723"/>
    </source>
</evidence>
<gene>
    <name evidence="5" type="ORF">HHL22_15495</name>
</gene>
<dbReference type="RefSeq" id="WP_169532244.1">
    <property type="nucleotide sequence ID" value="NZ_JABBGH010000002.1"/>
</dbReference>
<dbReference type="InterPro" id="IPR002355">
    <property type="entry name" value="Cu_oxidase_Cu_BS"/>
</dbReference>
<evidence type="ECO:0000259" key="3">
    <source>
        <dbReference type="Pfam" id="PF00394"/>
    </source>
</evidence>
<dbReference type="GO" id="GO:0005507">
    <property type="term" value="F:copper ion binding"/>
    <property type="evidence" value="ECO:0007669"/>
    <property type="project" value="InterPro"/>
</dbReference>
<comment type="caution">
    <text evidence="5">The sequence shown here is derived from an EMBL/GenBank/DDBJ whole genome shotgun (WGS) entry which is preliminary data.</text>
</comment>
<dbReference type="InterPro" id="IPR034279">
    <property type="entry name" value="CuRO_3_CopA"/>
</dbReference>
<dbReference type="PANTHER" id="PTHR11709">
    <property type="entry name" value="MULTI-COPPER OXIDASE"/>
    <property type="match status" value="1"/>
</dbReference>
<feature type="compositionally biased region" description="Polar residues" evidence="2">
    <location>
        <begin position="213"/>
        <end position="224"/>
    </location>
</feature>
<proteinExistence type="predicted"/>
<dbReference type="Pfam" id="PF00394">
    <property type="entry name" value="Cu-oxidase"/>
    <property type="match status" value="1"/>
</dbReference>
<dbReference type="Gene3D" id="2.60.40.420">
    <property type="entry name" value="Cupredoxins - blue copper proteins"/>
    <property type="match status" value="2"/>
</dbReference>
<dbReference type="InterPro" id="IPR001117">
    <property type="entry name" value="Cu-oxidase_2nd"/>
</dbReference>
<evidence type="ECO:0000256" key="2">
    <source>
        <dbReference type="SAM" id="MobiDB-lite"/>
    </source>
</evidence>
<protein>
    <submittedName>
        <fullName evidence="5">Multicopper oxidase domain-containing protein</fullName>
    </submittedName>
</protein>
<feature type="domain" description="Plastocyanin-like" evidence="4">
    <location>
        <begin position="347"/>
        <end position="456"/>
    </location>
</feature>
<dbReference type="EMBL" id="JABBGH010000002">
    <property type="protein sequence ID" value="NML66611.1"/>
    <property type="molecule type" value="Genomic_DNA"/>
</dbReference>
<accession>A0A7Y0AFW9</accession>
<feature type="domain" description="Plastocyanin-like" evidence="3">
    <location>
        <begin position="36"/>
        <end position="121"/>
    </location>
</feature>
<evidence type="ECO:0000313" key="6">
    <source>
        <dbReference type="Proteomes" id="UP000559626"/>
    </source>
</evidence>
<name>A0A7Y0AFW9_9BACT</name>
<feature type="region of interest" description="Disordered" evidence="2">
    <location>
        <begin position="208"/>
        <end position="272"/>
    </location>
</feature>
<reference evidence="5 6" key="1">
    <citation type="submission" date="2020-04" db="EMBL/GenBank/DDBJ databases">
        <title>Hymenobacter polaris sp. nov., isolated from Arctic soil.</title>
        <authorList>
            <person name="Dahal R.H."/>
        </authorList>
    </citation>
    <scope>NUCLEOTIDE SEQUENCE [LARGE SCALE GENOMIC DNA]</scope>
    <source>
        <strain evidence="5 6">RP-2-7</strain>
    </source>
</reference>
<dbReference type="InterPro" id="IPR045087">
    <property type="entry name" value="Cu-oxidase_fam"/>
</dbReference>
<sequence length="656" mass="72700">MQSYGKALLSGYLGTKLGQEWRRMPQMDLADVYYQASLVNGQPSQALPQARPGQPLRLRVINGSAASYYWVQFGGGKLRVVATDGVDVEPVEVDKLLVATAETFDVEVTPPAIGQYELRATSWDMAGYSSLWLGSGGERHEAPTLPRINYFELVRNMNGMMSKMPGMHMGRAPAGVPAPAVAAAGTALPPPGPGMKMDGMKMGGRADAKMPSMTMSSAKGSQQMPGMKGEANGADAQPMPGMKMGGAAPADSARPRATAKPNLDSLDKAPPGSMAETNMAGMAMPMADGNGRKMSGMGGMPMAPLGTFNTGAKQLQAAFPHETLLDYTMLRAPQSSALPADRPVRTIHLYLTGNMFRYVWSINDTPLSRADKITIKRGETVRFVLHNTTMMSHPMHLHGHYFRVVNGQGDHAPLKNTLSVAPMDLVTIEFDANEYRDWFFHCHLLYHLNSGMARIVHYAGDSVRTDNPRLLARFIGQDRKLFPYIDATVQSQGTWLEGGIRNSYWLLRQEARFDWHGDYEAETHLQRYLGPKQFLAVYAGADFRDNTRYLAPDVRKRDENGHRTNSHDYRQVVCVGVRYFLPMMVWSDLRFDSGGKLRLQLEREGLPLTSRLRCDLRVNTDREYTVNPYYILGKYVALSGSYDSDYGWGAGLRIIY</sequence>
<dbReference type="InterPro" id="IPR011706">
    <property type="entry name" value="Cu-oxidase_C"/>
</dbReference>
<keyword evidence="6" id="KW-1185">Reference proteome</keyword>
<dbReference type="CDD" id="cd13896">
    <property type="entry name" value="CuRO_3_CopA"/>
    <property type="match status" value="1"/>
</dbReference>
<dbReference type="Proteomes" id="UP000559626">
    <property type="component" value="Unassembled WGS sequence"/>
</dbReference>
<dbReference type="AlphaFoldDB" id="A0A7Y0AFW9"/>